<feature type="transmembrane region" description="Helical" evidence="1">
    <location>
        <begin position="6"/>
        <end position="36"/>
    </location>
</feature>
<organism evidence="2 3">
    <name type="scientific">Mucilaginibacter gossypiicola</name>
    <dbReference type="NCBI Taxonomy" id="551995"/>
    <lineage>
        <taxon>Bacteria</taxon>
        <taxon>Pseudomonadati</taxon>
        <taxon>Bacteroidota</taxon>
        <taxon>Sphingobacteriia</taxon>
        <taxon>Sphingobacteriales</taxon>
        <taxon>Sphingobacteriaceae</taxon>
        <taxon>Mucilaginibacter</taxon>
    </lineage>
</organism>
<evidence type="ECO:0000256" key="1">
    <source>
        <dbReference type="SAM" id="Phobius"/>
    </source>
</evidence>
<keyword evidence="1" id="KW-1133">Transmembrane helix</keyword>
<name>A0A1H8M6B4_9SPHI</name>
<evidence type="ECO:0000313" key="2">
    <source>
        <dbReference type="EMBL" id="SEO12875.1"/>
    </source>
</evidence>
<sequence>MNASTFLPALLVLHLTGLTIMAGTTIIDFTIFKIFWKYFDEDLAKSKGVLAGTSRSSRLIGIGAALLVTTGIGMMALTHGVFGEQLWFRIKIGIVLILMLNGILFGRRQGEKLRTIINKNGAYLTEQINQIKTNLNIFFAIQLALFFSIVFLSVFKFN</sequence>
<dbReference type="Proteomes" id="UP000198942">
    <property type="component" value="Unassembled WGS sequence"/>
</dbReference>
<evidence type="ECO:0000313" key="3">
    <source>
        <dbReference type="Proteomes" id="UP000198942"/>
    </source>
</evidence>
<dbReference type="EMBL" id="FOCL01000005">
    <property type="protein sequence ID" value="SEO12875.1"/>
    <property type="molecule type" value="Genomic_DNA"/>
</dbReference>
<accession>A0A1H8M6B4</accession>
<keyword evidence="1" id="KW-0472">Membrane</keyword>
<reference evidence="3" key="1">
    <citation type="submission" date="2016-10" db="EMBL/GenBank/DDBJ databases">
        <authorList>
            <person name="Varghese N."/>
            <person name="Submissions S."/>
        </authorList>
    </citation>
    <scope>NUCLEOTIDE SEQUENCE [LARGE SCALE GENOMIC DNA]</scope>
    <source>
        <strain evidence="3">Gh-48</strain>
    </source>
</reference>
<feature type="transmembrane region" description="Helical" evidence="1">
    <location>
        <begin position="57"/>
        <end position="80"/>
    </location>
</feature>
<dbReference type="AlphaFoldDB" id="A0A1H8M6B4"/>
<dbReference type="RefSeq" id="WP_143065227.1">
    <property type="nucleotide sequence ID" value="NZ_FOCL01000005.1"/>
</dbReference>
<gene>
    <name evidence="2" type="ORF">SAMN05192574_105409</name>
</gene>
<feature type="transmembrane region" description="Helical" evidence="1">
    <location>
        <begin position="86"/>
        <end position="105"/>
    </location>
</feature>
<proteinExistence type="predicted"/>
<feature type="transmembrane region" description="Helical" evidence="1">
    <location>
        <begin position="135"/>
        <end position="155"/>
    </location>
</feature>
<keyword evidence="1" id="KW-0812">Transmembrane</keyword>
<dbReference type="OrthoDB" id="671232at2"/>
<dbReference type="STRING" id="551995.SAMN05192574_105409"/>
<keyword evidence="3" id="KW-1185">Reference proteome</keyword>
<protein>
    <submittedName>
        <fullName evidence="2">Predicted membrane protein</fullName>
    </submittedName>
</protein>